<dbReference type="PANTHER" id="PTHR42776:SF27">
    <property type="entry name" value="DIPEPTIDYL PEPTIDASE FAMILY MEMBER 6"/>
    <property type="match status" value="1"/>
</dbReference>
<dbReference type="InterPro" id="IPR001375">
    <property type="entry name" value="Peptidase_S9_cat"/>
</dbReference>
<keyword evidence="5" id="KW-1185">Reference proteome</keyword>
<feature type="chain" id="PRO_5016754773" evidence="2">
    <location>
        <begin position="21"/>
        <end position="654"/>
    </location>
</feature>
<feature type="signal peptide" evidence="2">
    <location>
        <begin position="1"/>
        <end position="20"/>
    </location>
</feature>
<feature type="domain" description="Peptidase S9 prolyl oligopeptidase catalytic" evidence="3">
    <location>
        <begin position="445"/>
        <end position="653"/>
    </location>
</feature>
<evidence type="ECO:0000313" key="4">
    <source>
        <dbReference type="EMBL" id="RFB04291.1"/>
    </source>
</evidence>
<evidence type="ECO:0000259" key="3">
    <source>
        <dbReference type="Pfam" id="PF00326"/>
    </source>
</evidence>
<dbReference type="Gene3D" id="3.40.50.1820">
    <property type="entry name" value="alpha/beta hydrolase"/>
    <property type="match status" value="1"/>
</dbReference>
<comment type="caution">
    <text evidence="4">The sequence shown here is derived from an EMBL/GenBank/DDBJ whole genome shotgun (WGS) entry which is preliminary data.</text>
</comment>
<accession>A0A371RFR4</accession>
<dbReference type="AlphaFoldDB" id="A0A371RFR4"/>
<dbReference type="InParanoid" id="A0A371RFR4"/>
<organism evidence="4 5">
    <name type="scientific">Parvularcula marina</name>
    <dbReference type="NCBI Taxonomy" id="2292771"/>
    <lineage>
        <taxon>Bacteria</taxon>
        <taxon>Pseudomonadati</taxon>
        <taxon>Pseudomonadota</taxon>
        <taxon>Alphaproteobacteria</taxon>
        <taxon>Parvularculales</taxon>
        <taxon>Parvularculaceae</taxon>
        <taxon>Parvularcula</taxon>
    </lineage>
</organism>
<reference evidence="4 5" key="1">
    <citation type="submission" date="2018-08" db="EMBL/GenBank/DDBJ databases">
        <title>Parvularcula sp. SM1705, isolated from surface water of the South Sea China.</title>
        <authorList>
            <person name="Sun L."/>
        </authorList>
    </citation>
    <scope>NUCLEOTIDE SEQUENCE [LARGE SCALE GENOMIC DNA]</scope>
    <source>
        <strain evidence="4 5">SM1705</strain>
    </source>
</reference>
<dbReference type="Proteomes" id="UP000264589">
    <property type="component" value="Unassembled WGS sequence"/>
</dbReference>
<dbReference type="RefSeq" id="WP_116390919.1">
    <property type="nucleotide sequence ID" value="NZ_QUQO01000001.1"/>
</dbReference>
<dbReference type="EMBL" id="QUQO01000001">
    <property type="protein sequence ID" value="RFB04291.1"/>
    <property type="molecule type" value="Genomic_DNA"/>
</dbReference>
<proteinExistence type="predicted"/>
<dbReference type="Pfam" id="PF00326">
    <property type="entry name" value="Peptidase_S9"/>
    <property type="match status" value="1"/>
</dbReference>
<evidence type="ECO:0000256" key="1">
    <source>
        <dbReference type="ARBA" id="ARBA00022801"/>
    </source>
</evidence>
<protein>
    <submittedName>
        <fullName evidence="4">S9 family peptidase</fullName>
    </submittedName>
</protein>
<dbReference type="SUPFAM" id="SSF53474">
    <property type="entry name" value="alpha/beta-Hydrolases"/>
    <property type="match status" value="1"/>
</dbReference>
<keyword evidence="1" id="KW-0378">Hydrolase</keyword>
<dbReference type="InterPro" id="IPR029058">
    <property type="entry name" value="AB_hydrolase_fold"/>
</dbReference>
<dbReference type="GO" id="GO:0006508">
    <property type="term" value="P:proteolysis"/>
    <property type="evidence" value="ECO:0007669"/>
    <property type="project" value="InterPro"/>
</dbReference>
<evidence type="ECO:0000256" key="2">
    <source>
        <dbReference type="SAM" id="SignalP"/>
    </source>
</evidence>
<dbReference type="GO" id="GO:0004252">
    <property type="term" value="F:serine-type endopeptidase activity"/>
    <property type="evidence" value="ECO:0007669"/>
    <property type="project" value="TreeGrafter"/>
</dbReference>
<name>A0A371RFR4_9PROT</name>
<dbReference type="PANTHER" id="PTHR42776">
    <property type="entry name" value="SERINE PEPTIDASE S9 FAMILY MEMBER"/>
    <property type="match status" value="1"/>
</dbReference>
<sequence>MKHRLAALAAMLALPTTALAQNYTPPPLEAFGSMPLFSNVRISPGGGRVFALARPADAKDYRFVVFENTPQELSPIFSVEQSDEVRFRRPFWKRDDKIIFSIASSGKRYGTETVETRLFSLTPKSGKSTPLFTLNTRSARLDQQTDVPIQIQDDFVSILPNDPKNVLLEYYDEGLNSVYRVYIDDDRSHTRMLRGKEGIDDWSADGLGNIRSGRGVLYNKSIKLIVRMPDDSWKDISYRVEEGAPSFYFLGFPHDRTKAYVASSHETETEALYLYDIPSDSFIERIFHTPTSDVYDIIQQRSDGDVLGVTFAEDDGDVHWLGESFVRDVIEKVKGALPGMDVTLVNLNLTDTASTFFIEQGNIPGQYILFDHTANRLTALPSQYQALEGVPMGQTFSTMYTARDGLEIPAYVTLPPWLSSLEEAQGVPFIVLPHGGPNARTFTGFDWEVQYLVSRGYGVLEMNFRGSSGFGQQFQRAGDRQWGQAMQDDITDGAKWLIDQGYTSASNIAIMGHSYGGYAALMGAVKTPELYQCAVAHAPVTDLPRLIRYESQFIGGKYWTRRIGRLWGDRNMLQENSPALRAEDFGIPVLILHGDNDRVVNIEQSETMAARLKRANKDHKYVVLPNGSHYLDVGDNRLTFLLEADAFLKDCLGH</sequence>
<evidence type="ECO:0000313" key="5">
    <source>
        <dbReference type="Proteomes" id="UP000264589"/>
    </source>
</evidence>
<gene>
    <name evidence="4" type="ORF">DX908_02725</name>
</gene>
<dbReference type="OrthoDB" id="1094230at2"/>
<keyword evidence="2" id="KW-0732">Signal</keyword>